<dbReference type="GeneID" id="28958649"/>
<dbReference type="RefSeq" id="XP_018233028.1">
    <property type="nucleotide sequence ID" value="XM_018397963.1"/>
</dbReference>
<dbReference type="EMBL" id="DS231696">
    <property type="protein sequence ID" value="KNA94982.1"/>
    <property type="molecule type" value="Genomic_DNA"/>
</dbReference>
<proteinExistence type="predicted"/>
<accession>A0A0J9U826</accession>
<evidence type="ECO:0000313" key="1">
    <source>
        <dbReference type="EMBL" id="KNA94982.1"/>
    </source>
</evidence>
<protein>
    <submittedName>
        <fullName evidence="1">Uncharacterized protein</fullName>
    </submittedName>
</protein>
<dbReference type="VEuPathDB" id="FungiDB:FOXG_17943"/>
<dbReference type="AlphaFoldDB" id="A0A0J9U826"/>
<gene>
    <name evidence="1" type="ORF">FOXG_17943</name>
</gene>
<evidence type="ECO:0000313" key="2">
    <source>
        <dbReference type="Proteomes" id="UP000009097"/>
    </source>
</evidence>
<sequence>MLLVDRYTNRGPARAIDMASRNIRQCNWWSTSFTGQPFCSCIWRLEAGCWMSISLLYQPQSFLLRVNHRPFFFLSRRSIPSFLTGHRLLHVASANKCPPGISWEVMNYDGELAVSKEGPRKEACLERCDTAKYIPTRLNVGG</sequence>
<reference evidence="1" key="1">
    <citation type="submission" date="2007-04" db="EMBL/GenBank/DDBJ databases">
        <authorList>
            <consortium name="The Broad Institute Genome Sequencing Platform"/>
            <person name="Birren B."/>
            <person name="Lander E."/>
            <person name="Galagan J."/>
            <person name="Nusbaum C."/>
            <person name="Devon K."/>
            <person name="Ma L.-J."/>
            <person name="Jaffe D."/>
            <person name="Butler J."/>
            <person name="Alvarez P."/>
            <person name="Gnerre S."/>
            <person name="Grabherr M."/>
            <person name="Kleber M."/>
            <person name="Mauceli E."/>
            <person name="Brockman W."/>
            <person name="MacCallum I.A."/>
            <person name="Young S."/>
            <person name="LaButti K."/>
            <person name="DeCaprio D."/>
            <person name="Crawford M."/>
            <person name="Koehrsen M."/>
            <person name="Engels R."/>
            <person name="Montgomery P."/>
            <person name="Pearson M."/>
            <person name="Howarth C."/>
            <person name="Larson L."/>
            <person name="White J."/>
            <person name="O'Leary S."/>
            <person name="Kodira C."/>
            <person name="Zeng Q."/>
            <person name="Yandava C."/>
            <person name="Alvarado L."/>
            <person name="Kistler C."/>
            <person name="Shim W.-B."/>
            <person name="Kang S."/>
            <person name="Woloshuk C."/>
        </authorList>
    </citation>
    <scope>NUCLEOTIDE SEQUENCE</scope>
    <source>
        <strain evidence="1">4287</strain>
    </source>
</reference>
<dbReference type="KEGG" id="fox:FOXG_17943"/>
<reference evidence="1" key="2">
    <citation type="journal article" date="2010" name="Nature">
        <title>Comparative genomics reveals mobile pathogenicity chromosomes in Fusarium.</title>
        <authorList>
            <person name="Ma L.J."/>
            <person name="van der Does H.C."/>
            <person name="Borkovich K.A."/>
            <person name="Coleman J.J."/>
            <person name="Daboussi M.J."/>
            <person name="Di Pietro A."/>
            <person name="Dufresne M."/>
            <person name="Freitag M."/>
            <person name="Grabherr M."/>
            <person name="Henrissat B."/>
            <person name="Houterman P.M."/>
            <person name="Kang S."/>
            <person name="Shim W.B."/>
            <person name="Woloshuk C."/>
            <person name="Xie X."/>
            <person name="Xu J.R."/>
            <person name="Antoniw J."/>
            <person name="Baker S.E."/>
            <person name="Bluhm B.H."/>
            <person name="Breakspear A."/>
            <person name="Brown D.W."/>
            <person name="Butchko R.A."/>
            <person name="Chapman S."/>
            <person name="Coulson R."/>
            <person name="Coutinho P.M."/>
            <person name="Danchin E.G."/>
            <person name="Diener A."/>
            <person name="Gale L.R."/>
            <person name="Gardiner D.M."/>
            <person name="Goff S."/>
            <person name="Hammond-Kosack K.E."/>
            <person name="Hilburn K."/>
            <person name="Hua-Van A."/>
            <person name="Jonkers W."/>
            <person name="Kazan K."/>
            <person name="Kodira C.D."/>
            <person name="Koehrsen M."/>
            <person name="Kumar L."/>
            <person name="Lee Y.H."/>
            <person name="Li L."/>
            <person name="Manners J.M."/>
            <person name="Miranda-Saavedra D."/>
            <person name="Mukherjee M."/>
            <person name="Park G."/>
            <person name="Park J."/>
            <person name="Park S.Y."/>
            <person name="Proctor R.H."/>
            <person name="Regev A."/>
            <person name="Ruiz-Roldan M.C."/>
            <person name="Sain D."/>
            <person name="Sakthikumar S."/>
            <person name="Sykes S."/>
            <person name="Schwartz D.C."/>
            <person name="Turgeon B.G."/>
            <person name="Wapinski I."/>
            <person name="Yoder O."/>
            <person name="Young S."/>
            <person name="Zeng Q."/>
            <person name="Zhou S."/>
            <person name="Galagan J."/>
            <person name="Cuomo C.A."/>
            <person name="Kistler H.C."/>
            <person name="Rep M."/>
        </authorList>
    </citation>
    <scope>NUCLEOTIDE SEQUENCE [LARGE SCALE GENOMIC DNA]</scope>
    <source>
        <strain evidence="1">4287</strain>
    </source>
</reference>
<name>A0A0J9U826_FUSO4</name>
<organism evidence="1 2">
    <name type="scientific">Fusarium oxysporum f. sp. lycopersici (strain 4287 / CBS 123668 / FGSC 9935 / NRRL 34936)</name>
    <name type="common">Fusarium vascular wilt of tomato</name>
    <dbReference type="NCBI Taxonomy" id="426428"/>
    <lineage>
        <taxon>Eukaryota</taxon>
        <taxon>Fungi</taxon>
        <taxon>Dikarya</taxon>
        <taxon>Ascomycota</taxon>
        <taxon>Pezizomycotina</taxon>
        <taxon>Sordariomycetes</taxon>
        <taxon>Hypocreomycetidae</taxon>
        <taxon>Hypocreales</taxon>
        <taxon>Nectriaceae</taxon>
        <taxon>Fusarium</taxon>
        <taxon>Fusarium oxysporum species complex</taxon>
    </lineage>
</organism>
<dbReference type="Proteomes" id="UP000009097">
    <property type="component" value="Unassembled WGS sequence"/>
</dbReference>